<name>A0A4C1ZWM1_EUMVA</name>
<evidence type="ECO:0000256" key="1">
    <source>
        <dbReference type="SAM" id="SignalP"/>
    </source>
</evidence>
<evidence type="ECO:0000313" key="3">
    <source>
        <dbReference type="Proteomes" id="UP000299102"/>
    </source>
</evidence>
<keyword evidence="1" id="KW-0732">Signal</keyword>
<dbReference type="AlphaFoldDB" id="A0A4C1ZWM1"/>
<sequence length="93" mass="10189">MGKYRILHCVWVDMHLAGFLIGVPAAGPAAARTPPPPHISPFDGVRPLTVTRPRPAPPAAVGPRDDNFFSYPIPSKPPNYGGLIRWRYFKANS</sequence>
<organism evidence="2 3">
    <name type="scientific">Eumeta variegata</name>
    <name type="common">Bagworm moth</name>
    <name type="synonym">Eumeta japonica</name>
    <dbReference type="NCBI Taxonomy" id="151549"/>
    <lineage>
        <taxon>Eukaryota</taxon>
        <taxon>Metazoa</taxon>
        <taxon>Ecdysozoa</taxon>
        <taxon>Arthropoda</taxon>
        <taxon>Hexapoda</taxon>
        <taxon>Insecta</taxon>
        <taxon>Pterygota</taxon>
        <taxon>Neoptera</taxon>
        <taxon>Endopterygota</taxon>
        <taxon>Lepidoptera</taxon>
        <taxon>Glossata</taxon>
        <taxon>Ditrysia</taxon>
        <taxon>Tineoidea</taxon>
        <taxon>Psychidae</taxon>
        <taxon>Oiketicinae</taxon>
        <taxon>Eumeta</taxon>
    </lineage>
</organism>
<evidence type="ECO:0000313" key="2">
    <source>
        <dbReference type="EMBL" id="GBP92390.1"/>
    </source>
</evidence>
<feature type="signal peptide" evidence="1">
    <location>
        <begin position="1"/>
        <end position="31"/>
    </location>
</feature>
<accession>A0A4C1ZWM1</accession>
<protein>
    <submittedName>
        <fullName evidence="2">Uncharacterized protein</fullName>
    </submittedName>
</protein>
<dbReference type="Proteomes" id="UP000299102">
    <property type="component" value="Unassembled WGS sequence"/>
</dbReference>
<feature type="chain" id="PRO_5020035268" evidence="1">
    <location>
        <begin position="32"/>
        <end position="93"/>
    </location>
</feature>
<keyword evidence="3" id="KW-1185">Reference proteome</keyword>
<comment type="caution">
    <text evidence="2">The sequence shown here is derived from an EMBL/GenBank/DDBJ whole genome shotgun (WGS) entry which is preliminary data.</text>
</comment>
<dbReference type="EMBL" id="BGZK01002271">
    <property type="protein sequence ID" value="GBP92390.1"/>
    <property type="molecule type" value="Genomic_DNA"/>
</dbReference>
<gene>
    <name evidence="2" type="ORF">EVAR_68442_1</name>
</gene>
<proteinExistence type="predicted"/>
<reference evidence="2 3" key="1">
    <citation type="journal article" date="2019" name="Commun. Biol.">
        <title>The bagworm genome reveals a unique fibroin gene that provides high tensile strength.</title>
        <authorList>
            <person name="Kono N."/>
            <person name="Nakamura H."/>
            <person name="Ohtoshi R."/>
            <person name="Tomita M."/>
            <person name="Numata K."/>
            <person name="Arakawa K."/>
        </authorList>
    </citation>
    <scope>NUCLEOTIDE SEQUENCE [LARGE SCALE GENOMIC DNA]</scope>
</reference>